<feature type="transmembrane region" description="Helical" evidence="1">
    <location>
        <begin position="36"/>
        <end position="57"/>
    </location>
</feature>
<dbReference type="HOGENOM" id="CLU_158611_0_0_10"/>
<dbReference type="EMBL" id="AGEK01000021">
    <property type="protein sequence ID" value="EHO71322.1"/>
    <property type="molecule type" value="Genomic_DNA"/>
</dbReference>
<dbReference type="InterPro" id="IPR027890">
    <property type="entry name" value="DUF4491"/>
</dbReference>
<feature type="transmembrane region" description="Helical" evidence="1">
    <location>
        <begin position="6"/>
        <end position="24"/>
    </location>
</feature>
<keyword evidence="3" id="KW-1185">Reference proteome</keyword>
<reference evidence="2 3" key="1">
    <citation type="submission" date="2011-12" db="EMBL/GenBank/DDBJ databases">
        <title>The Genome Sequence of Prevotella maculosa OT 289.</title>
        <authorList>
            <consortium name="The Broad Institute Genome Sequencing Platform"/>
            <person name="Earl A."/>
            <person name="Ward D."/>
            <person name="Feldgarden M."/>
            <person name="Gevers D."/>
            <person name="Izard J."/>
            <person name="Blanton J.M."/>
            <person name="Mathney J."/>
            <person name="Tanner A.C."/>
            <person name="Dewhirst F.E."/>
            <person name="Young S.K."/>
            <person name="Zeng Q."/>
            <person name="Gargeya S."/>
            <person name="Fitzgerald M."/>
            <person name="Haas B."/>
            <person name="Abouelleil A."/>
            <person name="Alvarado L."/>
            <person name="Arachchi H.M."/>
            <person name="Berlin A."/>
            <person name="Chapman S.B."/>
            <person name="Gearin G."/>
            <person name="Goldberg J."/>
            <person name="Griggs A."/>
            <person name="Gujja S."/>
            <person name="Hansen M."/>
            <person name="Heiman D."/>
            <person name="Howarth C."/>
            <person name="Larimer J."/>
            <person name="Lui A."/>
            <person name="MacDonald P.J.P."/>
            <person name="McCowen C."/>
            <person name="Montmayeur A."/>
            <person name="Murphy C."/>
            <person name="Neiman D."/>
            <person name="Pearson M."/>
            <person name="Priest M."/>
            <person name="Roberts A."/>
            <person name="Saif S."/>
            <person name="Shea T."/>
            <person name="Sisk P."/>
            <person name="Stolte C."/>
            <person name="Sykes S."/>
            <person name="Wortman J."/>
            <person name="Nusbaum C."/>
            <person name="Birren B."/>
        </authorList>
    </citation>
    <scope>NUCLEOTIDE SEQUENCE [LARGE SCALE GENOMIC DNA]</scope>
    <source>
        <strain evidence="2 3">OT 289</strain>
    </source>
</reference>
<accession>H1HLY4</accession>
<dbReference type="AlphaFoldDB" id="H1HLY4"/>
<keyword evidence="1" id="KW-0472">Membrane</keyword>
<keyword evidence="1" id="KW-0812">Transmembrane</keyword>
<dbReference type="Proteomes" id="UP000003167">
    <property type="component" value="Unassembled WGS sequence"/>
</dbReference>
<dbReference type="STRING" id="999422.HMPREF9944_01178"/>
<gene>
    <name evidence="2" type="ORF">HMPREF9944_01178</name>
</gene>
<dbReference type="RefSeq" id="WP_008565068.1">
    <property type="nucleotide sequence ID" value="NZ_JH594502.1"/>
</dbReference>
<keyword evidence="1" id="KW-1133">Transmembrane helix</keyword>
<evidence type="ECO:0000313" key="2">
    <source>
        <dbReference type="EMBL" id="EHO71322.1"/>
    </source>
</evidence>
<name>H1HLY4_9BACT</name>
<comment type="caution">
    <text evidence="2">The sequence shown here is derived from an EMBL/GenBank/DDBJ whole genome shotgun (WGS) entry which is preliminary data.</text>
</comment>
<evidence type="ECO:0000256" key="1">
    <source>
        <dbReference type="SAM" id="Phobius"/>
    </source>
</evidence>
<dbReference type="PATRIC" id="fig|999422.3.peg.1216"/>
<protein>
    <recommendedName>
        <fullName evidence="4">DUF4491 domain-containing protein</fullName>
    </recommendedName>
</protein>
<dbReference type="Pfam" id="PF14898">
    <property type="entry name" value="DUF4491"/>
    <property type="match status" value="1"/>
</dbReference>
<dbReference type="OrthoDB" id="9814848at2"/>
<sequence length="93" mass="10512">MYFTGIIIALSTFLIIGVFHPIVIKTEYYFGTRPWPLFLVLGIASIAASLCVAHVVWSSVLGVLGASLLWSIGELFEQKKRVEKGWFPRRKKQ</sequence>
<evidence type="ECO:0008006" key="4">
    <source>
        <dbReference type="Google" id="ProtNLM"/>
    </source>
</evidence>
<proteinExistence type="predicted"/>
<organism evidence="2 3">
    <name type="scientific">Segatella maculosa OT 289</name>
    <dbReference type="NCBI Taxonomy" id="999422"/>
    <lineage>
        <taxon>Bacteria</taxon>
        <taxon>Pseudomonadati</taxon>
        <taxon>Bacteroidota</taxon>
        <taxon>Bacteroidia</taxon>
        <taxon>Bacteroidales</taxon>
        <taxon>Prevotellaceae</taxon>
        <taxon>Segatella</taxon>
    </lineage>
</organism>
<evidence type="ECO:0000313" key="3">
    <source>
        <dbReference type="Proteomes" id="UP000003167"/>
    </source>
</evidence>